<evidence type="ECO:0000313" key="7">
    <source>
        <dbReference type="EMBL" id="OUS42604.1"/>
    </source>
</evidence>
<dbReference type="InterPro" id="IPR039175">
    <property type="entry name" value="TIM22"/>
</dbReference>
<keyword evidence="2" id="KW-0812">Transmembrane</keyword>
<keyword evidence="3" id="KW-1133">Transmembrane helix</keyword>
<dbReference type="Gene3D" id="1.10.150.50">
    <property type="entry name" value="Transcription Factor, Ets-1"/>
    <property type="match status" value="1"/>
</dbReference>
<organism evidence="7">
    <name type="scientific">Ostreococcus tauri</name>
    <name type="common">Marine green alga</name>
    <dbReference type="NCBI Taxonomy" id="70448"/>
    <lineage>
        <taxon>Eukaryota</taxon>
        <taxon>Viridiplantae</taxon>
        <taxon>Chlorophyta</taxon>
        <taxon>Mamiellophyceae</taxon>
        <taxon>Mamiellales</taxon>
        <taxon>Bathycoccaceae</taxon>
        <taxon>Ostreococcus</taxon>
    </lineage>
</organism>
<dbReference type="eggNOG" id="ENOG502QPIB">
    <property type="taxonomic scope" value="Eukaryota"/>
</dbReference>
<name>A0A1Y5I351_OSTTA</name>
<accession>A0A1Y5I351</accession>
<dbReference type="GO" id="GO:0008320">
    <property type="term" value="F:protein transmembrane transporter activity"/>
    <property type="evidence" value="ECO:0007669"/>
    <property type="project" value="TreeGrafter"/>
</dbReference>
<dbReference type="GO" id="GO:0045039">
    <property type="term" value="P:protein insertion into mitochondrial inner membrane"/>
    <property type="evidence" value="ECO:0007669"/>
    <property type="project" value="InterPro"/>
</dbReference>
<gene>
    <name evidence="7" type="ORF">BE221DRAFT_201453</name>
</gene>
<dbReference type="SMART" id="SM00454">
    <property type="entry name" value="SAM"/>
    <property type="match status" value="1"/>
</dbReference>
<comment type="subcellular location">
    <subcellularLocation>
        <location evidence="1">Membrane</location>
        <topology evidence="1">Multi-pass membrane protein</topology>
    </subcellularLocation>
</comment>
<protein>
    <recommendedName>
        <fullName evidence="6">SAM domain-containing protein</fullName>
    </recommendedName>
</protein>
<dbReference type="Proteomes" id="UP000195557">
    <property type="component" value="Unassembled WGS sequence"/>
</dbReference>
<sequence length="289" mass="30318">MRSRRRRNSSTRGSARSPRRLLPVVNDARRGLARVGKTDDGCTRFSLAQVEIGVSTLGGAAQGSVLGYGLGVMNKSLEAQAATMPGAKPPMAQGSFSGPPKVLALNLAVFSAVQQGLTLAIKKYRGGVEDIQGSMMAMFGAGSALSLVGAATGSPSAAMGGEAPKDAAGVATDAVRTGALFALLNGAFMKVGQMFSGKDATQDYLYAHGTHMLTKLGLEKYEKNFRKGLLTDDTLMLLNDSALQEVRIPPGPRLKILNYVDAARAQAFRHQEQLSLAVPSQNAPDQPSP</sequence>
<dbReference type="GO" id="GO:0045036">
    <property type="term" value="P:protein targeting to chloroplast"/>
    <property type="evidence" value="ECO:0007669"/>
    <property type="project" value="TreeGrafter"/>
</dbReference>
<proteinExistence type="predicted"/>
<reference evidence="7" key="1">
    <citation type="submission" date="2017-04" db="EMBL/GenBank/DDBJ databases">
        <title>Population genomics of picophytoplankton unveils novel chromosome hypervariability.</title>
        <authorList>
            <consortium name="DOE Joint Genome Institute"/>
            <person name="Blanc-Mathieu R."/>
            <person name="Krasovec M."/>
            <person name="Hebrard M."/>
            <person name="Yau S."/>
            <person name="Desgranges E."/>
            <person name="Martin J."/>
            <person name="Schackwitz W."/>
            <person name="Kuo A."/>
            <person name="Salin G."/>
            <person name="Donnadieu C."/>
            <person name="Desdevises Y."/>
            <person name="Sanchez-Ferandin S."/>
            <person name="Moreau H."/>
            <person name="Rivals E."/>
            <person name="Grigoriev I.V."/>
            <person name="Grimsley N."/>
            <person name="Eyre-Walker A."/>
            <person name="Piganeau G."/>
        </authorList>
    </citation>
    <scope>NUCLEOTIDE SEQUENCE [LARGE SCALE GENOMIC DNA]</scope>
    <source>
        <strain evidence="7">RCC 1115</strain>
    </source>
</reference>
<evidence type="ECO:0000256" key="5">
    <source>
        <dbReference type="SAM" id="MobiDB-lite"/>
    </source>
</evidence>
<keyword evidence="4" id="KW-0472">Membrane</keyword>
<dbReference type="PANTHER" id="PTHR14110:SF6">
    <property type="entry name" value="OS04G0405100 PROTEIN"/>
    <property type="match status" value="1"/>
</dbReference>
<dbReference type="GO" id="GO:0009706">
    <property type="term" value="C:chloroplast inner membrane"/>
    <property type="evidence" value="ECO:0007669"/>
    <property type="project" value="TreeGrafter"/>
</dbReference>
<dbReference type="Pfam" id="PF00536">
    <property type="entry name" value="SAM_1"/>
    <property type="match status" value="1"/>
</dbReference>
<dbReference type="SUPFAM" id="SSF47769">
    <property type="entry name" value="SAM/Pointed domain"/>
    <property type="match status" value="1"/>
</dbReference>
<evidence type="ECO:0000256" key="4">
    <source>
        <dbReference type="ARBA" id="ARBA00023136"/>
    </source>
</evidence>
<dbReference type="OMA" id="QSEDTYY"/>
<evidence type="ECO:0000256" key="2">
    <source>
        <dbReference type="ARBA" id="ARBA00022692"/>
    </source>
</evidence>
<evidence type="ECO:0000259" key="6">
    <source>
        <dbReference type="SMART" id="SM00454"/>
    </source>
</evidence>
<evidence type="ECO:0000256" key="3">
    <source>
        <dbReference type="ARBA" id="ARBA00022989"/>
    </source>
</evidence>
<feature type="region of interest" description="Disordered" evidence="5">
    <location>
        <begin position="1"/>
        <end position="21"/>
    </location>
</feature>
<dbReference type="GO" id="GO:0042721">
    <property type="term" value="C:TIM22 mitochondrial import inner membrane insertion complex"/>
    <property type="evidence" value="ECO:0007669"/>
    <property type="project" value="InterPro"/>
</dbReference>
<dbReference type="EMBL" id="KZ155838">
    <property type="protein sequence ID" value="OUS42604.1"/>
    <property type="molecule type" value="Genomic_DNA"/>
</dbReference>
<evidence type="ECO:0000256" key="1">
    <source>
        <dbReference type="ARBA" id="ARBA00004141"/>
    </source>
</evidence>
<dbReference type="AlphaFoldDB" id="A0A1Y5I351"/>
<dbReference type="PANTHER" id="PTHR14110">
    <property type="entry name" value="MITOCHONDRIAL IMPORT INNER MEMBRANE TRANSLOCASE SUBUNIT TIM22"/>
    <property type="match status" value="1"/>
</dbReference>
<feature type="domain" description="SAM" evidence="6">
    <location>
        <begin position="201"/>
        <end position="266"/>
    </location>
</feature>
<dbReference type="InterPro" id="IPR013761">
    <property type="entry name" value="SAM/pointed_sf"/>
</dbReference>
<dbReference type="InterPro" id="IPR001660">
    <property type="entry name" value="SAM"/>
</dbReference>